<proteinExistence type="predicted"/>
<feature type="non-terminal residue" evidence="1">
    <location>
        <position position="207"/>
    </location>
</feature>
<accession>C6LM03</accession>
<gene>
    <name evidence="1" type="ORF">BRYFOR_09702</name>
</gene>
<organism evidence="1 2">
    <name type="scientific">Marvinbryantia formatexigens DSM 14469</name>
    <dbReference type="NCBI Taxonomy" id="478749"/>
    <lineage>
        <taxon>Bacteria</taxon>
        <taxon>Bacillati</taxon>
        <taxon>Bacillota</taxon>
        <taxon>Clostridia</taxon>
        <taxon>Lachnospirales</taxon>
        <taxon>Lachnospiraceae</taxon>
        <taxon>Marvinbryantia</taxon>
    </lineage>
</organism>
<dbReference type="Proteomes" id="UP000005561">
    <property type="component" value="Unassembled WGS sequence"/>
</dbReference>
<keyword evidence="2" id="KW-1185">Reference proteome</keyword>
<dbReference type="AlphaFoldDB" id="C6LM03"/>
<evidence type="ECO:0000313" key="1">
    <source>
        <dbReference type="EMBL" id="EET58315.1"/>
    </source>
</evidence>
<dbReference type="eggNOG" id="COG4908">
    <property type="taxonomic scope" value="Bacteria"/>
</dbReference>
<name>C6LM03_9FIRM</name>
<evidence type="ECO:0008006" key="3">
    <source>
        <dbReference type="Google" id="ProtNLM"/>
    </source>
</evidence>
<sequence length="207" mass="23997">MMKLDSSGNLYPAIATREYPQIYRISIALVTPVLPALLKQAVKETLPAFPAFHVCLKRERFWYYLENSDKLPEITRQKDKGIRPFPEKGLQFRFLYEKNWIHLETFHALTDGTGAIHFLHAVCYRYCQLAYRGLLSRDVLEKRYGLEGAENIRDAYQSFGTKSGRPWKLLKKSPAFRICGKKQPQGNVVVYTGQLSLTELKEACRKY</sequence>
<evidence type="ECO:0000313" key="2">
    <source>
        <dbReference type="Proteomes" id="UP000005561"/>
    </source>
</evidence>
<reference evidence="1" key="1">
    <citation type="submission" date="2009-07" db="EMBL/GenBank/DDBJ databases">
        <authorList>
            <person name="Weinstock G."/>
            <person name="Sodergren E."/>
            <person name="Clifton S."/>
            <person name="Fulton L."/>
            <person name="Fulton B."/>
            <person name="Courtney L."/>
            <person name="Fronick C."/>
            <person name="Harrison M."/>
            <person name="Strong C."/>
            <person name="Farmer C."/>
            <person name="Delahaunty K."/>
            <person name="Markovic C."/>
            <person name="Hall O."/>
            <person name="Minx P."/>
            <person name="Tomlinson C."/>
            <person name="Mitreva M."/>
            <person name="Nelson J."/>
            <person name="Hou S."/>
            <person name="Wollam A."/>
            <person name="Pepin K.H."/>
            <person name="Johnson M."/>
            <person name="Bhonagiri V."/>
            <person name="Nash W.E."/>
            <person name="Warren W."/>
            <person name="Chinwalla A."/>
            <person name="Mardis E.R."/>
            <person name="Wilson R.K."/>
        </authorList>
    </citation>
    <scope>NUCLEOTIDE SEQUENCE [LARGE SCALE GENOMIC DNA]</scope>
    <source>
        <strain evidence="1">DSM 14469</strain>
    </source>
</reference>
<protein>
    <recommendedName>
        <fullName evidence="3">Alcohol acetyltransferase</fullName>
    </recommendedName>
</protein>
<dbReference type="EMBL" id="ACCL02000036">
    <property type="protein sequence ID" value="EET58315.1"/>
    <property type="molecule type" value="Genomic_DNA"/>
</dbReference>
<comment type="caution">
    <text evidence="1">The sequence shown here is derived from an EMBL/GenBank/DDBJ whole genome shotgun (WGS) entry which is preliminary data.</text>
</comment>